<dbReference type="NCBIfam" id="NF003515">
    <property type="entry name" value="PRK05182.2-1"/>
    <property type="match status" value="1"/>
</dbReference>
<comment type="function">
    <text evidence="11">DNA-dependent RNA polymerase catalyzes the transcription of DNA into RNA using the four ribonucleoside triphosphates as substrates.</text>
</comment>
<dbReference type="GO" id="GO:0003677">
    <property type="term" value="F:DNA binding"/>
    <property type="evidence" value="ECO:0007669"/>
    <property type="project" value="UniProtKB-UniRule"/>
</dbReference>
<dbReference type="GO" id="GO:0005737">
    <property type="term" value="C:cytoplasm"/>
    <property type="evidence" value="ECO:0007669"/>
    <property type="project" value="UniProtKB-ARBA"/>
</dbReference>
<keyword evidence="4 11" id="KW-0240">DNA-directed RNA polymerase</keyword>
<dbReference type="HAMAP" id="MF_00059">
    <property type="entry name" value="RNApol_bact_RpoA"/>
    <property type="match status" value="1"/>
</dbReference>
<name>A0A1W1XXK0_9CLOT</name>
<dbReference type="Pfam" id="PF01193">
    <property type="entry name" value="RNA_pol_L"/>
    <property type="match status" value="1"/>
</dbReference>
<dbReference type="InterPro" id="IPR011773">
    <property type="entry name" value="DNA-dir_RpoA"/>
</dbReference>
<evidence type="ECO:0000256" key="1">
    <source>
        <dbReference type="ARBA" id="ARBA00007123"/>
    </source>
</evidence>
<evidence type="ECO:0000256" key="3">
    <source>
        <dbReference type="ARBA" id="ARBA00015972"/>
    </source>
</evidence>
<organism evidence="13 14">
    <name type="scientific">Clostridium acidisoli DSM 12555</name>
    <dbReference type="NCBI Taxonomy" id="1121291"/>
    <lineage>
        <taxon>Bacteria</taxon>
        <taxon>Bacillati</taxon>
        <taxon>Bacillota</taxon>
        <taxon>Clostridia</taxon>
        <taxon>Eubacteriales</taxon>
        <taxon>Clostridiaceae</taxon>
        <taxon>Clostridium</taxon>
    </lineage>
</organism>
<evidence type="ECO:0000256" key="5">
    <source>
        <dbReference type="ARBA" id="ARBA00022679"/>
    </source>
</evidence>
<gene>
    <name evidence="11" type="primary">rpoA</name>
    <name evidence="13" type="ORF">SAMN02745134_03620</name>
</gene>
<dbReference type="SUPFAM" id="SSF56553">
    <property type="entry name" value="Insert subdomain of RNA polymerase alpha subunit"/>
    <property type="match status" value="1"/>
</dbReference>
<dbReference type="GO" id="GO:0003899">
    <property type="term" value="F:DNA-directed RNA polymerase activity"/>
    <property type="evidence" value="ECO:0007669"/>
    <property type="project" value="UniProtKB-UniRule"/>
</dbReference>
<dbReference type="InterPro" id="IPR011262">
    <property type="entry name" value="DNA-dir_RNA_pol_insert"/>
</dbReference>
<dbReference type="EC" id="2.7.7.6" evidence="2 11"/>
<evidence type="ECO:0000259" key="12">
    <source>
        <dbReference type="SMART" id="SM00662"/>
    </source>
</evidence>
<evidence type="ECO:0000256" key="8">
    <source>
        <dbReference type="ARBA" id="ARBA00032524"/>
    </source>
</evidence>
<dbReference type="InterPro" id="IPR036603">
    <property type="entry name" value="RBP11-like"/>
</dbReference>
<dbReference type="Proteomes" id="UP000192468">
    <property type="component" value="Unassembled WGS sequence"/>
</dbReference>
<dbReference type="Gene3D" id="3.30.1360.10">
    <property type="entry name" value="RNA polymerase, RBP11-like subunit"/>
    <property type="match status" value="1"/>
</dbReference>
<evidence type="ECO:0000256" key="11">
    <source>
        <dbReference type="HAMAP-Rule" id="MF_00059"/>
    </source>
</evidence>
<dbReference type="FunFam" id="2.170.120.12:FF:000001">
    <property type="entry name" value="DNA-directed RNA polymerase subunit alpha"/>
    <property type="match status" value="1"/>
</dbReference>
<feature type="region of interest" description="Alpha C-terminal domain (alpha-CTD)" evidence="11">
    <location>
        <begin position="247"/>
        <end position="315"/>
    </location>
</feature>
<feature type="region of interest" description="Alpha N-terminal domain (alpha-NTD)" evidence="11">
    <location>
        <begin position="1"/>
        <end position="235"/>
    </location>
</feature>
<dbReference type="STRING" id="1121291.SAMN02745134_03620"/>
<dbReference type="Pfam" id="PF03118">
    <property type="entry name" value="RNA_pol_A_CTD"/>
    <property type="match status" value="1"/>
</dbReference>
<dbReference type="Pfam" id="PF01000">
    <property type="entry name" value="RNA_pol_A_bac"/>
    <property type="match status" value="1"/>
</dbReference>
<comment type="domain">
    <text evidence="11">The N-terminal domain is essential for RNAP assembly and basal transcription, whereas the C-terminal domain is involved in interaction with transcriptional regulators and with upstream promoter elements.</text>
</comment>
<sequence>MLEIEKPKIECVESTEDGSYGKFVIEPLERGYGITLGNSLRRILLSSLPGVAANSIKIEGVLHEFSTVKGVKEDVTEIILNIKCLALKMNGDGPKTIVIDTEGAGEVTAGDIKTDGDVEVINKDLHIATLDDDGRLYMEIEVNRGRGYVTQNKNKRDDMPIGTISVDSIYTPVKRVNFSVENTRVGQITDYDKLTIEVSTNGTIRPEEAISLSAKILIEHFKLFMTLTDHADDVEIMVEKEEDKKEKVLEMTIEELDLSVRSYNCLKRAGINTVQELTERSMDDMMKVRNLGKKSLEEVEQKLEALELSLKQSEE</sequence>
<dbReference type="SMART" id="SM00662">
    <property type="entry name" value="RPOLD"/>
    <property type="match status" value="1"/>
</dbReference>
<keyword evidence="14" id="KW-1185">Reference proteome</keyword>
<keyword evidence="6 11" id="KW-0548">Nucleotidyltransferase</keyword>
<feature type="domain" description="DNA-directed RNA polymerase RpoA/D/Rpb3-type" evidence="12">
    <location>
        <begin position="20"/>
        <end position="227"/>
    </location>
</feature>
<comment type="catalytic activity">
    <reaction evidence="10 11">
        <text>RNA(n) + a ribonucleoside 5'-triphosphate = RNA(n+1) + diphosphate</text>
        <dbReference type="Rhea" id="RHEA:21248"/>
        <dbReference type="Rhea" id="RHEA-COMP:14527"/>
        <dbReference type="Rhea" id="RHEA-COMP:17342"/>
        <dbReference type="ChEBI" id="CHEBI:33019"/>
        <dbReference type="ChEBI" id="CHEBI:61557"/>
        <dbReference type="ChEBI" id="CHEBI:140395"/>
        <dbReference type="EC" id="2.7.7.6"/>
    </reaction>
</comment>
<dbReference type="AlphaFoldDB" id="A0A1W1XXK0"/>
<dbReference type="NCBIfam" id="NF003513">
    <property type="entry name" value="PRK05182.1-2"/>
    <property type="match status" value="1"/>
</dbReference>
<dbReference type="NCBIfam" id="NF003516">
    <property type="entry name" value="PRK05182.2-2"/>
    <property type="match status" value="1"/>
</dbReference>
<proteinExistence type="inferred from homology"/>
<comment type="subunit">
    <text evidence="11">Homodimer. The RNAP catalytic core consists of 2 alpha, 1 beta, 1 beta' and 1 omega subunit. When a sigma factor is associated with the core the holoenzyme is formed, which can initiate transcription.</text>
</comment>
<dbReference type="GO" id="GO:0046983">
    <property type="term" value="F:protein dimerization activity"/>
    <property type="evidence" value="ECO:0007669"/>
    <property type="project" value="InterPro"/>
</dbReference>
<dbReference type="NCBIfam" id="NF003519">
    <property type="entry name" value="PRK05182.2-5"/>
    <property type="match status" value="1"/>
</dbReference>
<dbReference type="InterPro" id="IPR011263">
    <property type="entry name" value="DNA-dir_RNA_pol_RpoA/D/Rpb3"/>
</dbReference>
<accession>A0A1W1XXK0</accession>
<evidence type="ECO:0000256" key="6">
    <source>
        <dbReference type="ARBA" id="ARBA00022695"/>
    </source>
</evidence>
<dbReference type="GO" id="GO:0006351">
    <property type="term" value="P:DNA-templated transcription"/>
    <property type="evidence" value="ECO:0007669"/>
    <property type="project" value="UniProtKB-UniRule"/>
</dbReference>
<dbReference type="Gene3D" id="2.170.120.12">
    <property type="entry name" value="DNA-directed RNA polymerase, insert domain"/>
    <property type="match status" value="1"/>
</dbReference>
<evidence type="ECO:0000256" key="9">
    <source>
        <dbReference type="ARBA" id="ARBA00033070"/>
    </source>
</evidence>
<dbReference type="EMBL" id="FWXH01000028">
    <property type="protein sequence ID" value="SMC28700.1"/>
    <property type="molecule type" value="Genomic_DNA"/>
</dbReference>
<evidence type="ECO:0000256" key="7">
    <source>
        <dbReference type="ARBA" id="ARBA00023163"/>
    </source>
</evidence>
<dbReference type="CDD" id="cd06928">
    <property type="entry name" value="RNAP_alpha_NTD"/>
    <property type="match status" value="1"/>
</dbReference>
<evidence type="ECO:0000313" key="14">
    <source>
        <dbReference type="Proteomes" id="UP000192468"/>
    </source>
</evidence>
<dbReference type="Gene3D" id="1.10.150.20">
    <property type="entry name" value="5' to 3' exonuclease, C-terminal subdomain"/>
    <property type="match status" value="1"/>
</dbReference>
<dbReference type="SUPFAM" id="SSF47789">
    <property type="entry name" value="C-terminal domain of RNA polymerase alpha subunit"/>
    <property type="match status" value="1"/>
</dbReference>
<keyword evidence="7 11" id="KW-0804">Transcription</keyword>
<dbReference type="SUPFAM" id="SSF55257">
    <property type="entry name" value="RBP11-like subunits of RNA polymerase"/>
    <property type="match status" value="1"/>
</dbReference>
<dbReference type="OrthoDB" id="9805706at2"/>
<dbReference type="GO" id="GO:0000428">
    <property type="term" value="C:DNA-directed RNA polymerase complex"/>
    <property type="evidence" value="ECO:0007669"/>
    <property type="project" value="UniProtKB-KW"/>
</dbReference>
<dbReference type="NCBIfam" id="TIGR02027">
    <property type="entry name" value="rpoA"/>
    <property type="match status" value="1"/>
</dbReference>
<evidence type="ECO:0000256" key="4">
    <source>
        <dbReference type="ARBA" id="ARBA00022478"/>
    </source>
</evidence>
<dbReference type="InterPro" id="IPR036643">
    <property type="entry name" value="RNApol_insert_sf"/>
</dbReference>
<evidence type="ECO:0000313" key="13">
    <source>
        <dbReference type="EMBL" id="SMC28700.1"/>
    </source>
</evidence>
<dbReference type="RefSeq" id="WP_084117613.1">
    <property type="nucleotide sequence ID" value="NZ_FWXH01000028.1"/>
</dbReference>
<comment type="similarity">
    <text evidence="1 11">Belongs to the RNA polymerase alpha chain family.</text>
</comment>
<evidence type="ECO:0000256" key="2">
    <source>
        <dbReference type="ARBA" id="ARBA00012418"/>
    </source>
</evidence>
<reference evidence="13 14" key="1">
    <citation type="submission" date="2017-04" db="EMBL/GenBank/DDBJ databases">
        <authorList>
            <person name="Afonso C.L."/>
            <person name="Miller P.J."/>
            <person name="Scott M.A."/>
            <person name="Spackman E."/>
            <person name="Goraichik I."/>
            <person name="Dimitrov K.M."/>
            <person name="Suarez D.L."/>
            <person name="Swayne D.E."/>
        </authorList>
    </citation>
    <scope>NUCLEOTIDE SEQUENCE [LARGE SCALE GENOMIC DNA]</scope>
    <source>
        <strain evidence="13 14">DSM 12555</strain>
    </source>
</reference>
<dbReference type="InterPro" id="IPR011260">
    <property type="entry name" value="RNAP_asu_C"/>
</dbReference>
<evidence type="ECO:0000256" key="10">
    <source>
        <dbReference type="ARBA" id="ARBA00048552"/>
    </source>
</evidence>
<dbReference type="FunFam" id="1.10.150.20:FF:000001">
    <property type="entry name" value="DNA-directed RNA polymerase subunit alpha"/>
    <property type="match status" value="1"/>
</dbReference>
<keyword evidence="5 11" id="KW-0808">Transferase</keyword>
<protein>
    <recommendedName>
        <fullName evidence="3 11">DNA-directed RNA polymerase subunit alpha</fullName>
        <shortName evidence="11">RNAP subunit alpha</shortName>
        <ecNumber evidence="2 11">2.7.7.6</ecNumber>
    </recommendedName>
    <alternativeName>
        <fullName evidence="9 11">RNA polymerase subunit alpha</fullName>
    </alternativeName>
    <alternativeName>
        <fullName evidence="8 11">Transcriptase subunit alpha</fullName>
    </alternativeName>
</protein>